<name>A0A7K0ID73_9ACTN</name>
<dbReference type="PANTHER" id="PTHR33744:SF1">
    <property type="entry name" value="DNA-BINDING TRANSCRIPTIONAL ACTIVATOR ADER"/>
    <property type="match status" value="1"/>
</dbReference>
<feature type="domain" description="PucR C-terminal helix-turn-helix" evidence="1">
    <location>
        <begin position="491"/>
        <end position="542"/>
    </location>
</feature>
<proteinExistence type="predicted"/>
<dbReference type="Gene3D" id="1.10.10.2840">
    <property type="entry name" value="PucR C-terminal helix-turn-helix domain"/>
    <property type="match status" value="1"/>
</dbReference>
<dbReference type="InterPro" id="IPR025736">
    <property type="entry name" value="PucR_C-HTH_dom"/>
</dbReference>
<dbReference type="RefSeq" id="WP_154270605.1">
    <property type="nucleotide sequence ID" value="NZ_WKZA01000052.1"/>
</dbReference>
<dbReference type="AlphaFoldDB" id="A0A7K0ID73"/>
<organism evidence="2 3">
    <name type="scientific">Gordonibacter urolithinfaciens</name>
    <dbReference type="NCBI Taxonomy" id="1335613"/>
    <lineage>
        <taxon>Bacteria</taxon>
        <taxon>Bacillati</taxon>
        <taxon>Actinomycetota</taxon>
        <taxon>Coriobacteriia</taxon>
        <taxon>Eggerthellales</taxon>
        <taxon>Eggerthellaceae</taxon>
        <taxon>Gordonibacter</taxon>
    </lineage>
</organism>
<dbReference type="PANTHER" id="PTHR33744">
    <property type="entry name" value="CARBOHYDRATE DIACID REGULATOR"/>
    <property type="match status" value="1"/>
</dbReference>
<dbReference type="Proteomes" id="UP000462865">
    <property type="component" value="Unassembled WGS sequence"/>
</dbReference>
<dbReference type="EMBL" id="WKZA01000052">
    <property type="protein sequence ID" value="MSA95495.1"/>
    <property type="molecule type" value="Genomic_DNA"/>
</dbReference>
<evidence type="ECO:0000259" key="1">
    <source>
        <dbReference type="Pfam" id="PF13556"/>
    </source>
</evidence>
<sequence>MSDESHAANEAVGSLGSGAGASMRFGDVSYAMLIDALGPVELLHVPPRQALRFSWYASVPNTGGVPKGEGRRNALFLCHDEVAENLLANHPGCFCVVLVDGSQPPEWIAASSLRNRVVAIKQDKRFYFYDSLLQSLFVNDLVWENEMDRVVYNHGRIDRLISLSEETMKNFVCVTDTGYNLISHSRGIEPPGEGFQHLVDNNCYDQSEVAEIEEKVLAEAGEKTRLVICEPNERHPYPTLHYPIFIDNAYLFHVVLACTEGSLACLQDLFLKFVKRVVAIANEFWNTTVNLESPWHRVLIGLIDGEPMTEDYLEAQLSKTAVPSSRQFRLLYLPFSSRKPFSERSLVIEASKNLNQGLVYPFMYQGSLLVLEYTASSDDVALSGNGVRRDIEEHLHRPFDMVAGASQVFFDIEDLEQAYRQATTAYAMRGPLKNEHAALNGSADIPCFPFEHVLKYYILTEGHDTDLVEFSFGHSILKRLAEEDKAAGTDLVRMIWVYLNNGRNATETSKLVHVHRNTVLYHIGRLEKRFDISFDSPLLRSRMMLDYHRLLLEGDI</sequence>
<evidence type="ECO:0000313" key="3">
    <source>
        <dbReference type="Proteomes" id="UP000462865"/>
    </source>
</evidence>
<evidence type="ECO:0000313" key="2">
    <source>
        <dbReference type="EMBL" id="MSA95495.1"/>
    </source>
</evidence>
<protein>
    <recommendedName>
        <fullName evidence="1">PucR C-terminal helix-turn-helix domain-containing protein</fullName>
    </recommendedName>
</protein>
<dbReference type="InterPro" id="IPR051448">
    <property type="entry name" value="CdaR-like_regulators"/>
</dbReference>
<dbReference type="InterPro" id="IPR042070">
    <property type="entry name" value="PucR_C-HTH_sf"/>
</dbReference>
<reference evidence="2 3" key="1">
    <citation type="journal article" date="2019" name="Nat. Med.">
        <title>A library of human gut bacterial isolates paired with longitudinal multiomics data enables mechanistic microbiome research.</title>
        <authorList>
            <person name="Poyet M."/>
            <person name="Groussin M."/>
            <person name="Gibbons S.M."/>
            <person name="Avila-Pacheco J."/>
            <person name="Jiang X."/>
            <person name="Kearney S.M."/>
            <person name="Perrotta A.R."/>
            <person name="Berdy B."/>
            <person name="Zhao S."/>
            <person name="Lieberman T.D."/>
            <person name="Swanson P.K."/>
            <person name="Smith M."/>
            <person name="Roesemann S."/>
            <person name="Alexander J.E."/>
            <person name="Rich S.A."/>
            <person name="Livny J."/>
            <person name="Vlamakis H."/>
            <person name="Clish C."/>
            <person name="Bullock K."/>
            <person name="Deik A."/>
            <person name="Scott J."/>
            <person name="Pierce K.A."/>
            <person name="Xavier R.J."/>
            <person name="Alm E.J."/>
        </authorList>
    </citation>
    <scope>NUCLEOTIDE SEQUENCE [LARGE SCALE GENOMIC DNA]</scope>
    <source>
        <strain evidence="2 3">BIOML-A1</strain>
    </source>
</reference>
<gene>
    <name evidence="2" type="ORF">GKG38_10605</name>
</gene>
<accession>A0A7K0ID73</accession>
<comment type="caution">
    <text evidence="2">The sequence shown here is derived from an EMBL/GenBank/DDBJ whole genome shotgun (WGS) entry which is preliminary data.</text>
</comment>
<dbReference type="Pfam" id="PF13556">
    <property type="entry name" value="HTH_30"/>
    <property type="match status" value="1"/>
</dbReference>